<dbReference type="EMBL" id="FORU01000004">
    <property type="protein sequence ID" value="SFJ22434.1"/>
    <property type="molecule type" value="Genomic_DNA"/>
</dbReference>
<name>A0A1I3PL47_9FLAO</name>
<sequence length="559" mass="66299">MYILIEGERYKLELLESLFTDPKFYKVNGLEATVTSVGYYHCFENNKLVFMLPKVFMRDGEKTVLDVTKDELVALAFGTSIKHKIEFNWVRQLSIYFYNSLLEYRKRCIDSKLINDSAAFDLNTNLQEKEYSFLDILLSIINFYKKNKQQILYKHIELTSRHLNKVKWERTIRKSLPIVIGVGTPVYQEPIAKKKLVDNEEELITYFFSIVSYLNSEYNLSIKFDPTYKIIKGRNFDLLCKNGLKKLKNIKYRYFSDVLIKMYKLCELYFSQFDQSNVKKKREDFLSISNYNIVFEDMIDKLFSDDLNDVEVDGISIDQLKNNDDGKIIDHIYSYESLIDTSDIFYIGDSKYYKSNSEAGKVSKYKQFTYAKNVIQFNIDLLNSNNANSIEKVRYRDSLTEGYNVSPNFFIYGYIDDIGNYNNPSIEQKGSVIRSFHFNDRLFDRDTLFVHQYKINFLYVLKAYTSHRDHNTQEFRRQAKQKFRDNFIEFFNDADRSGFTIYNFKHGKDKIEQFVNDNFRLLNGKCFLTNQNELVIAVYKEDKSIKDLVDNNFELKELN</sequence>
<dbReference type="Proteomes" id="UP000243887">
    <property type="component" value="Unassembled WGS sequence"/>
</dbReference>
<evidence type="ECO:0000313" key="2">
    <source>
        <dbReference type="Proteomes" id="UP000243887"/>
    </source>
</evidence>
<dbReference type="OrthoDB" id="922993at2"/>
<evidence type="ECO:0000313" key="1">
    <source>
        <dbReference type="EMBL" id="SFJ22434.1"/>
    </source>
</evidence>
<evidence type="ECO:0008006" key="3">
    <source>
        <dbReference type="Google" id="ProtNLM"/>
    </source>
</evidence>
<dbReference type="RefSeq" id="WP_090678464.1">
    <property type="nucleotide sequence ID" value="NZ_FORU01000004.1"/>
</dbReference>
<dbReference type="AlphaFoldDB" id="A0A1I3PL47"/>
<protein>
    <recommendedName>
        <fullName evidence="3">LlaJI restriction endonuclease</fullName>
    </recommendedName>
</protein>
<proteinExistence type="predicted"/>
<dbReference type="STRING" id="1150112.SAMN04487893_104176"/>
<reference evidence="2" key="1">
    <citation type="submission" date="2016-10" db="EMBL/GenBank/DDBJ databases">
        <authorList>
            <person name="Varghese N."/>
            <person name="Submissions S."/>
        </authorList>
    </citation>
    <scope>NUCLEOTIDE SEQUENCE [LARGE SCALE GENOMIC DNA]</scope>
    <source>
        <strain evidence="2">DSM 26542</strain>
    </source>
</reference>
<keyword evidence="2" id="KW-1185">Reference proteome</keyword>
<gene>
    <name evidence="1" type="ORF">SAMN04487893_104176</name>
</gene>
<accession>A0A1I3PL47</accession>
<organism evidence="1 2">
    <name type="scientific">Myroides guanonis</name>
    <dbReference type="NCBI Taxonomy" id="1150112"/>
    <lineage>
        <taxon>Bacteria</taxon>
        <taxon>Pseudomonadati</taxon>
        <taxon>Bacteroidota</taxon>
        <taxon>Flavobacteriia</taxon>
        <taxon>Flavobacteriales</taxon>
        <taxon>Flavobacteriaceae</taxon>
        <taxon>Myroides</taxon>
    </lineage>
</organism>